<dbReference type="OrthoDB" id="1095333at2"/>
<dbReference type="AlphaFoldDB" id="A0A0G3WKK9"/>
<dbReference type="SUPFAM" id="SSF49785">
    <property type="entry name" value="Galactose-binding domain-like"/>
    <property type="match status" value="1"/>
</dbReference>
<protein>
    <submittedName>
        <fullName evidence="2">Uncharacterized protein</fullName>
    </submittedName>
</protein>
<evidence type="ECO:0000256" key="1">
    <source>
        <dbReference type="SAM" id="MobiDB-lite"/>
    </source>
</evidence>
<dbReference type="RefSeq" id="WP_052570507.1">
    <property type="nucleotide sequence ID" value="NZ_CP009498.1"/>
</dbReference>
<proteinExistence type="predicted"/>
<dbReference type="KEGG" id="epo:Epro_0610"/>
<dbReference type="Proteomes" id="UP000035337">
    <property type="component" value="Chromosome"/>
</dbReference>
<dbReference type="Gene3D" id="2.60.120.430">
    <property type="entry name" value="Galactose-binding lectin"/>
    <property type="match status" value="1"/>
</dbReference>
<dbReference type="STRING" id="1408281.Epro_0610"/>
<keyword evidence="3" id="KW-1185">Reference proteome</keyword>
<dbReference type="InterPro" id="IPR008979">
    <property type="entry name" value="Galactose-bd-like_sf"/>
</dbReference>
<feature type="region of interest" description="Disordered" evidence="1">
    <location>
        <begin position="62"/>
        <end position="113"/>
    </location>
</feature>
<dbReference type="EMBL" id="CP009498">
    <property type="protein sequence ID" value="AKL97989.1"/>
    <property type="molecule type" value="Genomic_DNA"/>
</dbReference>
<name>A0A0G3WKK9_9BACT</name>
<feature type="compositionally biased region" description="Basic residues" evidence="1">
    <location>
        <begin position="67"/>
        <end position="91"/>
    </location>
</feature>
<sequence>MRSKKTTALLVIILIILILLLLLRSCVGFPTAKRYLKRVLHRQPAQVENVVQTVKKEVKPAVAPKPVAKKKAKPKKTKKKKVSKPSPKRAVSKPAVVKEEPLEAKSNPEENAQFKNSSGFRPFYVYHSIGNKYNHYYPSGKMGNMGALQINQAWKGNPKVGETCIQVVYNAYSDGVAWSGMYWQEPANNWGNGNGYGFNITGSERLSFWARGENGGETINAFIVGGIQGSNSEDSDSRSIGPIELTAEWEQYIIWLSDADLSNIIGGFGFTVTRQSNPAGCVFYLDNIMYE</sequence>
<evidence type="ECO:0000313" key="3">
    <source>
        <dbReference type="Proteomes" id="UP000035337"/>
    </source>
</evidence>
<reference evidence="2 3" key="1">
    <citation type="submission" date="2014-09" db="EMBL/GenBank/DDBJ databases">
        <title>Complete genome sequence of Endomicrobium proavitum.</title>
        <authorList>
            <person name="Zheng H."/>
        </authorList>
    </citation>
    <scope>NUCLEOTIDE SEQUENCE [LARGE SCALE GENOMIC DNA]</scope>
    <source>
        <strain evidence="2 3">Rsa215</strain>
    </source>
</reference>
<accession>A0A0G3WKK9</accession>
<feature type="compositionally biased region" description="Basic and acidic residues" evidence="1">
    <location>
        <begin position="96"/>
        <end position="108"/>
    </location>
</feature>
<evidence type="ECO:0000313" key="2">
    <source>
        <dbReference type="EMBL" id="AKL97989.1"/>
    </source>
</evidence>
<gene>
    <name evidence="2" type="ORF">Epro_0610</name>
</gene>
<organism evidence="2 3">
    <name type="scientific">Endomicrobium proavitum</name>
    <dbReference type="NCBI Taxonomy" id="1408281"/>
    <lineage>
        <taxon>Bacteria</taxon>
        <taxon>Pseudomonadati</taxon>
        <taxon>Elusimicrobiota</taxon>
        <taxon>Endomicrobiia</taxon>
        <taxon>Endomicrobiales</taxon>
        <taxon>Endomicrobiaceae</taxon>
        <taxon>Endomicrobium</taxon>
    </lineage>
</organism>